<protein>
    <submittedName>
        <fullName evidence="1">2765_t:CDS:1</fullName>
    </submittedName>
</protein>
<name>A0ACA9R0J9_9GLOM</name>
<sequence length="73" mass="8728">EPIKARWEIFDKHDEVLIGELHEYPDNDDDALTSWPIRAKLWDQWNGGRIWREVRCQDQKASCMILIDVDSYP</sequence>
<evidence type="ECO:0000313" key="1">
    <source>
        <dbReference type="EMBL" id="CAG8771411.1"/>
    </source>
</evidence>
<comment type="caution">
    <text evidence="1">The sequence shown here is derived from an EMBL/GenBank/DDBJ whole genome shotgun (WGS) entry which is preliminary data.</text>
</comment>
<reference evidence="1" key="1">
    <citation type="submission" date="2021-06" db="EMBL/GenBank/DDBJ databases">
        <authorList>
            <person name="Kallberg Y."/>
            <person name="Tangrot J."/>
            <person name="Rosling A."/>
        </authorList>
    </citation>
    <scope>NUCLEOTIDE SEQUENCE</scope>
    <source>
        <strain evidence="1">CL356</strain>
    </source>
</reference>
<dbReference type="Proteomes" id="UP000789525">
    <property type="component" value="Unassembled WGS sequence"/>
</dbReference>
<dbReference type="EMBL" id="CAJVPT010065119">
    <property type="protein sequence ID" value="CAG8771411.1"/>
    <property type="molecule type" value="Genomic_DNA"/>
</dbReference>
<feature type="non-terminal residue" evidence="1">
    <location>
        <position position="1"/>
    </location>
</feature>
<gene>
    <name evidence="1" type="ORF">ACOLOM_LOCUS13821</name>
</gene>
<accession>A0ACA9R0J9</accession>
<organism evidence="1 2">
    <name type="scientific">Acaulospora colombiana</name>
    <dbReference type="NCBI Taxonomy" id="27376"/>
    <lineage>
        <taxon>Eukaryota</taxon>
        <taxon>Fungi</taxon>
        <taxon>Fungi incertae sedis</taxon>
        <taxon>Mucoromycota</taxon>
        <taxon>Glomeromycotina</taxon>
        <taxon>Glomeromycetes</taxon>
        <taxon>Diversisporales</taxon>
        <taxon>Acaulosporaceae</taxon>
        <taxon>Acaulospora</taxon>
    </lineage>
</organism>
<proteinExistence type="predicted"/>
<keyword evidence="2" id="KW-1185">Reference proteome</keyword>
<evidence type="ECO:0000313" key="2">
    <source>
        <dbReference type="Proteomes" id="UP000789525"/>
    </source>
</evidence>